<feature type="non-terminal residue" evidence="1">
    <location>
        <position position="1"/>
    </location>
</feature>
<evidence type="ECO:0000313" key="1">
    <source>
        <dbReference type="EMBL" id="KKK97071.1"/>
    </source>
</evidence>
<comment type="caution">
    <text evidence="1">The sequence shown here is derived from an EMBL/GenBank/DDBJ whole genome shotgun (WGS) entry which is preliminary data.</text>
</comment>
<name>A0A0F9CKB2_9ZZZZ</name>
<dbReference type="AlphaFoldDB" id="A0A0F9CKB2"/>
<dbReference type="EMBL" id="LAZR01046208">
    <property type="protein sequence ID" value="KKK97071.1"/>
    <property type="molecule type" value="Genomic_DNA"/>
</dbReference>
<protein>
    <submittedName>
        <fullName evidence="1">Uncharacterized protein</fullName>
    </submittedName>
</protein>
<proteinExistence type="predicted"/>
<sequence>ALTPDEVLKSYSEKNVPKADIAPRKLPDIEEHPGSFGAFYTKLKYYPGWDDLWPVEQDPDIVVCFDKSPIKLIFWRGIRYAASWVSENNNWMSDQSVEAWEHGEKDREGCFEHMQDRHCRFSHVRIIENTDARIVVHWRYAPVSAYNNTWHPDPKTGWECWIDEYYYIYPDATAIRKVSWKKGSLGYPRQFQETLALIHPGQKISDLLETDFALVGDYEGNTGKQSFVEDPNVPPFGPFNWDQNHDYTIQQYGFKSQHKPFICFEPGNKIFLRNGKLGSYDMAGGCNHFPVGQARCDGRTTRMSDRPSHATSFPISDPVIHEKGDRYFWNGLYGMNDMDLTELTAFGRSWAYAPEVSVNGSGFHSAGYDGSERCYQIENSEGKAGELKMTLAGSSDTPVQNPAFYIRNWNADGASVLVDGKELQDCKTGIHHKLEGKDLIVFLRMKSN</sequence>
<organism evidence="1">
    <name type="scientific">marine sediment metagenome</name>
    <dbReference type="NCBI Taxonomy" id="412755"/>
    <lineage>
        <taxon>unclassified sequences</taxon>
        <taxon>metagenomes</taxon>
        <taxon>ecological metagenomes</taxon>
    </lineage>
</organism>
<feature type="non-terminal residue" evidence="1">
    <location>
        <position position="448"/>
    </location>
</feature>
<gene>
    <name evidence="1" type="ORF">LCGC14_2656430</name>
</gene>
<reference evidence="1" key="1">
    <citation type="journal article" date="2015" name="Nature">
        <title>Complex archaea that bridge the gap between prokaryotes and eukaryotes.</title>
        <authorList>
            <person name="Spang A."/>
            <person name="Saw J.H."/>
            <person name="Jorgensen S.L."/>
            <person name="Zaremba-Niedzwiedzka K."/>
            <person name="Martijn J."/>
            <person name="Lind A.E."/>
            <person name="van Eijk R."/>
            <person name="Schleper C."/>
            <person name="Guy L."/>
            <person name="Ettema T.J."/>
        </authorList>
    </citation>
    <scope>NUCLEOTIDE SEQUENCE</scope>
</reference>
<accession>A0A0F9CKB2</accession>